<feature type="transmembrane region" description="Helical" evidence="1">
    <location>
        <begin position="12"/>
        <end position="32"/>
    </location>
</feature>
<dbReference type="AlphaFoldDB" id="A0AAD9KJW4"/>
<evidence type="ECO:0000313" key="2">
    <source>
        <dbReference type="EMBL" id="KAK2172969.1"/>
    </source>
</evidence>
<feature type="transmembrane region" description="Helical" evidence="1">
    <location>
        <begin position="239"/>
        <end position="260"/>
    </location>
</feature>
<keyword evidence="1" id="KW-0472">Membrane</keyword>
<gene>
    <name evidence="2" type="ORF">NP493_913g00024</name>
</gene>
<organism evidence="2 3">
    <name type="scientific">Ridgeia piscesae</name>
    <name type="common">Tubeworm</name>
    <dbReference type="NCBI Taxonomy" id="27915"/>
    <lineage>
        <taxon>Eukaryota</taxon>
        <taxon>Metazoa</taxon>
        <taxon>Spiralia</taxon>
        <taxon>Lophotrochozoa</taxon>
        <taxon>Annelida</taxon>
        <taxon>Polychaeta</taxon>
        <taxon>Sedentaria</taxon>
        <taxon>Canalipalpata</taxon>
        <taxon>Sabellida</taxon>
        <taxon>Siboglinidae</taxon>
        <taxon>Ridgeia</taxon>
    </lineage>
</organism>
<keyword evidence="1" id="KW-1133">Transmembrane helix</keyword>
<keyword evidence="1" id="KW-0812">Transmembrane</keyword>
<evidence type="ECO:0000256" key="1">
    <source>
        <dbReference type="SAM" id="Phobius"/>
    </source>
</evidence>
<accession>A0AAD9KJW4</accession>
<name>A0AAD9KJW4_RIDPI</name>
<sequence length="451" mass="49698">MADGSTCPAQLIALWRVYAVAVSISGLLAYPLGLAFDLCGTLKLRLVAIFLFTSATFLLTFATPGVSWLLYPGWCLLGAGGSLILLTNLQISNYFATWRNTVLLCFLGAHQASAYLIVIIKISADAGLNIQTSFMFLTVSIVPLLVNTIAFLPRSRLPWPMPSEYSELPDSISTYIRRKRLCDVDAPESMPRTRMSFRAILTSRLYLTQLVWFSLIMLSLNVTRIYSGFSNTGTGGNTIAFSDHVLLLGLISVLPVGLTLDRCPRSGQESVRRKSFMRNLSAVCAMLWVVTLGMSILLLGTRADISDFVYVLEAVTRPVLLGTNAIILGTIYPFENFGRLYGTCLAVAEVVSSLQYSLVTGTQLRVDNAVSIDSYYHNAVSTDSYYRNAITCATLLLAGGAYPWLLWNQSTKHYFATTPSPVEMQSTRPVSQRRTDTLSTKLAVVRDESRM</sequence>
<feature type="transmembrane region" description="Helical" evidence="1">
    <location>
        <begin position="385"/>
        <end position="405"/>
    </location>
</feature>
<evidence type="ECO:0000313" key="3">
    <source>
        <dbReference type="Proteomes" id="UP001209878"/>
    </source>
</evidence>
<proteinExistence type="predicted"/>
<feature type="transmembrane region" description="Helical" evidence="1">
    <location>
        <begin position="205"/>
        <end position="227"/>
    </location>
</feature>
<protein>
    <submittedName>
        <fullName evidence="2">Uncharacterized protein</fullName>
    </submittedName>
</protein>
<dbReference type="InterPro" id="IPR027197">
    <property type="entry name" value="SLC43A3"/>
</dbReference>
<keyword evidence="3" id="KW-1185">Reference proteome</keyword>
<dbReference type="InterPro" id="IPR036259">
    <property type="entry name" value="MFS_trans_sf"/>
</dbReference>
<dbReference type="EMBL" id="JAODUO010000914">
    <property type="protein sequence ID" value="KAK2172969.1"/>
    <property type="molecule type" value="Genomic_DNA"/>
</dbReference>
<dbReference type="PANTHER" id="PTHR20765">
    <property type="entry name" value="SOLUTE CARRIER FAMILY 43 MEMBER 3-RELATED"/>
    <property type="match status" value="1"/>
</dbReference>
<comment type="caution">
    <text evidence="2">The sequence shown here is derived from an EMBL/GenBank/DDBJ whole genome shotgun (WGS) entry which is preliminary data.</text>
</comment>
<feature type="transmembrane region" description="Helical" evidence="1">
    <location>
        <begin position="134"/>
        <end position="152"/>
    </location>
</feature>
<dbReference type="PANTHER" id="PTHR20765:SF1">
    <property type="entry name" value="EQUILIBRATIVE NUCLEOBASE TRANSPORTER 1"/>
    <property type="match status" value="1"/>
</dbReference>
<reference evidence="2" key="1">
    <citation type="journal article" date="2023" name="Mol. Biol. Evol.">
        <title>Third-Generation Sequencing Reveals the Adaptive Role of the Epigenome in Three Deep-Sea Polychaetes.</title>
        <authorList>
            <person name="Perez M."/>
            <person name="Aroh O."/>
            <person name="Sun Y."/>
            <person name="Lan Y."/>
            <person name="Juniper S.K."/>
            <person name="Young C.R."/>
            <person name="Angers B."/>
            <person name="Qian P.Y."/>
        </authorList>
    </citation>
    <scope>NUCLEOTIDE SEQUENCE</scope>
    <source>
        <strain evidence="2">R07B-5</strain>
    </source>
</reference>
<feature type="transmembrane region" description="Helical" evidence="1">
    <location>
        <begin position="101"/>
        <end position="122"/>
    </location>
</feature>
<feature type="transmembrane region" description="Helical" evidence="1">
    <location>
        <begin position="68"/>
        <end position="89"/>
    </location>
</feature>
<dbReference type="SUPFAM" id="SSF103473">
    <property type="entry name" value="MFS general substrate transporter"/>
    <property type="match status" value="1"/>
</dbReference>
<feature type="transmembrane region" description="Helical" evidence="1">
    <location>
        <begin position="44"/>
        <end position="62"/>
    </location>
</feature>
<dbReference type="Proteomes" id="UP001209878">
    <property type="component" value="Unassembled WGS sequence"/>
</dbReference>
<feature type="transmembrane region" description="Helical" evidence="1">
    <location>
        <begin position="280"/>
        <end position="300"/>
    </location>
</feature>